<dbReference type="PANTHER" id="PTHR43798">
    <property type="entry name" value="MONOACYLGLYCEROL LIPASE"/>
    <property type="match status" value="1"/>
</dbReference>
<dbReference type="PRINTS" id="PR00111">
    <property type="entry name" value="ABHYDROLASE"/>
</dbReference>
<feature type="domain" description="AB hydrolase-1" evidence="1">
    <location>
        <begin position="23"/>
        <end position="247"/>
    </location>
</feature>
<reference evidence="2 3" key="1">
    <citation type="journal article" date="2024" name="Int. J. Syst. Evol. Microbiol.">
        <title>Paenibacillus hexagrammi sp. nov., a novel bacterium isolated from the gut content of Hexagrammos agrammus.</title>
        <authorList>
            <person name="Jung H.K."/>
            <person name="Kim D.G."/>
            <person name="Zin H."/>
            <person name="Park J."/>
            <person name="Jung H."/>
            <person name="Kim Y.O."/>
            <person name="Kong H.J."/>
            <person name="Kim J.W."/>
            <person name="Kim Y.S."/>
        </authorList>
    </citation>
    <scope>NUCLEOTIDE SEQUENCE [LARGE SCALE GENOMIC DNA]</scope>
    <source>
        <strain evidence="2 3">YPD9-1</strain>
    </source>
</reference>
<evidence type="ECO:0000313" key="3">
    <source>
        <dbReference type="Proteomes" id="UP001649230"/>
    </source>
</evidence>
<dbReference type="RefSeq" id="WP_235122114.1">
    <property type="nucleotide sequence ID" value="NZ_CP090978.1"/>
</dbReference>
<gene>
    <name evidence="2" type="ORF">L0M14_10890</name>
</gene>
<dbReference type="Pfam" id="PF00561">
    <property type="entry name" value="Abhydrolase_1"/>
    <property type="match status" value="1"/>
</dbReference>
<dbReference type="SUPFAM" id="SSF53474">
    <property type="entry name" value="alpha/beta-Hydrolases"/>
    <property type="match status" value="1"/>
</dbReference>
<dbReference type="EMBL" id="CP090978">
    <property type="protein sequence ID" value="UJF35553.1"/>
    <property type="molecule type" value="Genomic_DNA"/>
</dbReference>
<accession>A0ABY3SNP9</accession>
<evidence type="ECO:0000313" key="2">
    <source>
        <dbReference type="EMBL" id="UJF35553.1"/>
    </source>
</evidence>
<evidence type="ECO:0000259" key="1">
    <source>
        <dbReference type="Pfam" id="PF00561"/>
    </source>
</evidence>
<dbReference type="Proteomes" id="UP001649230">
    <property type="component" value="Chromosome"/>
</dbReference>
<sequence length="267" mass="28988">MTNKLQVGSAQVAYQTSGLGPGVLLIHGTGGNARATWSELTTKLSDHYKVVSADYSGSGETQDTGEDLTLDDLVMQNVEVALHEGLEEFHVVGYSLGAVVATAIAALYPDRVKSVTMVGGWVESDSAMALQFHLWRDLFRTDRRLFAELVAHTGFSPGFYQQYQSIGELKELCAVMADNFAPGTDRQSDLDAQINIRPLLNQIAAPALVLGMAHDRIVPVHHAKELASLIPGAAYREIDSGHLIRLENMSTLVEEVSAFIIQHETGL</sequence>
<keyword evidence="2" id="KW-0378">Hydrolase</keyword>
<organism evidence="2 3">
    <name type="scientific">Paenibacillus hexagrammi</name>
    <dbReference type="NCBI Taxonomy" id="2908839"/>
    <lineage>
        <taxon>Bacteria</taxon>
        <taxon>Bacillati</taxon>
        <taxon>Bacillota</taxon>
        <taxon>Bacilli</taxon>
        <taxon>Bacillales</taxon>
        <taxon>Paenibacillaceae</taxon>
        <taxon>Paenibacillus</taxon>
    </lineage>
</organism>
<dbReference type="Gene3D" id="3.40.50.1820">
    <property type="entry name" value="alpha/beta hydrolase"/>
    <property type="match status" value="1"/>
</dbReference>
<proteinExistence type="predicted"/>
<dbReference type="InterPro" id="IPR000073">
    <property type="entry name" value="AB_hydrolase_1"/>
</dbReference>
<protein>
    <submittedName>
        <fullName evidence="2">Alpha/beta hydrolase</fullName>
    </submittedName>
</protein>
<dbReference type="GO" id="GO:0016787">
    <property type="term" value="F:hydrolase activity"/>
    <property type="evidence" value="ECO:0007669"/>
    <property type="project" value="UniProtKB-KW"/>
</dbReference>
<name>A0ABY3SNP9_9BACL</name>
<keyword evidence="3" id="KW-1185">Reference proteome</keyword>
<dbReference type="InterPro" id="IPR050266">
    <property type="entry name" value="AB_hydrolase_sf"/>
</dbReference>
<dbReference type="InterPro" id="IPR029058">
    <property type="entry name" value="AB_hydrolase_fold"/>
</dbReference>